<sequence>MFIPSRGFDPNQYDPVKHEKFVTSIEVEELKTKDANEMRDDAHNFLCSLFQYPNLTVKEAFKSVTLLNTLNIIFPSKYNQVKFVDSQTKQKQKNIKEYLKGLKELKYEEKKLFNLGKLLESNEESEGEIYESVLFLKECLSKNGVQRMGKENETKNENKNKNENENENENKNKNKRVYYLCRKQKLELKSSRYINLELVQKKNVDGETVWFNVFYLKNKEQRENYILKRRTKINESRSKKIVLKKKNSKSKTSKPKNGKGKLHLRESEYKFEPLDPLNKQSKYLVHDLADCFKLLNKSKRFGYIYEAFFMINYLDDWNVNEYRLYSEQSSNSIEKKYHKYVKSCWEDYRKYLMLGEAHFDVKVTNNNLKGFRDGVLKLGPKSFSINYINVEGTIVQQKWGETKIVIEIHKTDPLLIYLQNFKKKSNYQIRFDDETRKIRTILTFLAFQKAHYTNAKIGINEDVDEADLSQITANVLPPPKAPNELFKSTASGIDLINRHWGKQKLMQYFYSKQSAHFYCARVVNKKYPLESAYLQIQLDQLTIGSNKKTLMKIPYDNEIKILKNPTISRLFSVSWLPKKETEKQSVRIYCLKERERALLTSVIEYFIKQYNNEKN</sequence>
<proteinExistence type="predicted"/>
<organism evidence="2 3">
    <name type="scientific">Anaeramoeba flamelloides</name>
    <dbReference type="NCBI Taxonomy" id="1746091"/>
    <lineage>
        <taxon>Eukaryota</taxon>
        <taxon>Metamonada</taxon>
        <taxon>Anaeramoebidae</taxon>
        <taxon>Anaeramoeba</taxon>
    </lineage>
</organism>
<feature type="region of interest" description="Disordered" evidence="1">
    <location>
        <begin position="147"/>
        <end position="171"/>
    </location>
</feature>
<feature type="compositionally biased region" description="Basic and acidic residues" evidence="1">
    <location>
        <begin position="148"/>
        <end position="171"/>
    </location>
</feature>
<protein>
    <submittedName>
        <fullName evidence="2">Uncharacterized protein</fullName>
    </submittedName>
</protein>
<feature type="compositionally biased region" description="Basic residues" evidence="1">
    <location>
        <begin position="239"/>
        <end position="260"/>
    </location>
</feature>
<dbReference type="Proteomes" id="UP001150062">
    <property type="component" value="Unassembled WGS sequence"/>
</dbReference>
<feature type="region of interest" description="Disordered" evidence="1">
    <location>
        <begin position="238"/>
        <end position="260"/>
    </location>
</feature>
<accession>A0ABQ8XVW5</accession>
<evidence type="ECO:0000256" key="1">
    <source>
        <dbReference type="SAM" id="MobiDB-lite"/>
    </source>
</evidence>
<evidence type="ECO:0000313" key="2">
    <source>
        <dbReference type="EMBL" id="KAJ6235953.1"/>
    </source>
</evidence>
<keyword evidence="3" id="KW-1185">Reference proteome</keyword>
<evidence type="ECO:0000313" key="3">
    <source>
        <dbReference type="Proteomes" id="UP001150062"/>
    </source>
</evidence>
<name>A0ABQ8XVW5_9EUKA</name>
<gene>
    <name evidence="2" type="ORF">M0813_28227</name>
</gene>
<dbReference type="EMBL" id="JAOAOG010000251">
    <property type="protein sequence ID" value="KAJ6235953.1"/>
    <property type="molecule type" value="Genomic_DNA"/>
</dbReference>
<comment type="caution">
    <text evidence="2">The sequence shown here is derived from an EMBL/GenBank/DDBJ whole genome shotgun (WGS) entry which is preliminary data.</text>
</comment>
<reference evidence="2" key="1">
    <citation type="submission" date="2022-08" db="EMBL/GenBank/DDBJ databases">
        <title>Novel sulfate-reducing endosymbionts in the free-living metamonad Anaeramoeba.</title>
        <authorList>
            <person name="Jerlstrom-Hultqvist J."/>
            <person name="Cepicka I."/>
            <person name="Gallot-Lavallee L."/>
            <person name="Salas-Leiva D."/>
            <person name="Curtis B.A."/>
            <person name="Zahonova K."/>
            <person name="Pipaliya S."/>
            <person name="Dacks J."/>
            <person name="Roger A.J."/>
        </authorList>
    </citation>
    <scope>NUCLEOTIDE SEQUENCE</scope>
    <source>
        <strain evidence="2">Schooner1</strain>
    </source>
</reference>